<feature type="domain" description="CheW-like" evidence="10">
    <location>
        <begin position="674"/>
        <end position="808"/>
    </location>
</feature>
<comment type="caution">
    <text evidence="6">Lacks conserved residue(s) required for the propagation of feature annotation.</text>
</comment>
<evidence type="ECO:0000256" key="7">
    <source>
        <dbReference type="PROSITE-ProRule" id="PRU00169"/>
    </source>
</evidence>
<dbReference type="InterPro" id="IPR011006">
    <property type="entry name" value="CheY-like_superfamily"/>
</dbReference>
<evidence type="ECO:0000313" key="12">
    <source>
        <dbReference type="EMBL" id="OWK34733.1"/>
    </source>
</evidence>
<dbReference type="InterPro" id="IPR036641">
    <property type="entry name" value="HPT_dom_sf"/>
</dbReference>
<dbReference type="Gene3D" id="3.40.50.2300">
    <property type="match status" value="1"/>
</dbReference>
<evidence type="ECO:0000259" key="8">
    <source>
        <dbReference type="PROSITE" id="PS50109"/>
    </source>
</evidence>
<organism evidence="12 13">
    <name type="scientific">Fimbriiglobus ruber</name>
    <dbReference type="NCBI Taxonomy" id="1908690"/>
    <lineage>
        <taxon>Bacteria</taxon>
        <taxon>Pseudomonadati</taxon>
        <taxon>Planctomycetota</taxon>
        <taxon>Planctomycetia</taxon>
        <taxon>Gemmatales</taxon>
        <taxon>Gemmataceae</taxon>
        <taxon>Fimbriiglobus</taxon>
    </lineage>
</organism>
<dbReference type="PANTHER" id="PTHR43395">
    <property type="entry name" value="SENSOR HISTIDINE KINASE CHEA"/>
    <property type="match status" value="1"/>
</dbReference>
<dbReference type="InterPro" id="IPR002545">
    <property type="entry name" value="CheW-lke_dom"/>
</dbReference>
<dbReference type="InterPro" id="IPR036061">
    <property type="entry name" value="CheW-like_dom_sf"/>
</dbReference>
<feature type="modified residue" description="4-aspartylphosphate" evidence="7">
    <location>
        <position position="879"/>
    </location>
</feature>
<evidence type="ECO:0000256" key="3">
    <source>
        <dbReference type="ARBA" id="ARBA00022553"/>
    </source>
</evidence>
<dbReference type="Pfam" id="PF02518">
    <property type="entry name" value="HATPase_c"/>
    <property type="match status" value="1"/>
</dbReference>
<dbReference type="InterPro" id="IPR005467">
    <property type="entry name" value="His_kinase_dom"/>
</dbReference>
<feature type="domain" description="Histidine kinase" evidence="8">
    <location>
        <begin position="534"/>
        <end position="672"/>
    </location>
</feature>
<evidence type="ECO:0000313" key="13">
    <source>
        <dbReference type="Proteomes" id="UP000214646"/>
    </source>
</evidence>
<feature type="domain" description="HPt" evidence="11">
    <location>
        <begin position="166"/>
        <end position="270"/>
    </location>
</feature>
<dbReference type="SMART" id="SM00260">
    <property type="entry name" value="CheW"/>
    <property type="match status" value="1"/>
</dbReference>
<dbReference type="GO" id="GO:0006935">
    <property type="term" value="P:chemotaxis"/>
    <property type="evidence" value="ECO:0007669"/>
    <property type="project" value="InterPro"/>
</dbReference>
<dbReference type="PROSITE" id="PS50894">
    <property type="entry name" value="HPT"/>
    <property type="match status" value="2"/>
</dbReference>
<feature type="domain" description="HPt" evidence="11">
    <location>
        <begin position="4"/>
        <end position="108"/>
    </location>
</feature>
<dbReference type="InterPro" id="IPR036890">
    <property type="entry name" value="HATPase_C_sf"/>
</dbReference>
<dbReference type="SUPFAM" id="SSF47226">
    <property type="entry name" value="Histidine-containing phosphotransfer domain, HPT domain"/>
    <property type="match status" value="2"/>
</dbReference>
<dbReference type="AlphaFoldDB" id="A0A225D1C4"/>
<dbReference type="InterPro" id="IPR004358">
    <property type="entry name" value="Sig_transdc_His_kin-like_C"/>
</dbReference>
<dbReference type="SUPFAM" id="SSF52172">
    <property type="entry name" value="CheY-like"/>
    <property type="match status" value="1"/>
</dbReference>
<evidence type="ECO:0000256" key="2">
    <source>
        <dbReference type="ARBA" id="ARBA00012438"/>
    </source>
</evidence>
<dbReference type="Gene3D" id="1.20.120.160">
    <property type="entry name" value="HPT domain"/>
    <property type="match status" value="2"/>
</dbReference>
<evidence type="ECO:0000259" key="11">
    <source>
        <dbReference type="PROSITE" id="PS50894"/>
    </source>
</evidence>
<dbReference type="SUPFAM" id="SSF50341">
    <property type="entry name" value="CheW-like"/>
    <property type="match status" value="1"/>
</dbReference>
<dbReference type="EMBL" id="NIDE01000019">
    <property type="protein sequence ID" value="OWK34733.1"/>
    <property type="molecule type" value="Genomic_DNA"/>
</dbReference>
<sequence>MTPPDDGPDPLVALFHRDATAHVQTLADGLARLAVDPGRVEDLPALERTARQIKGSALIVGVTTAADLGRAVEDAFAAARAGGLSLTAARVTALLAAVDAIKEVADAAADESRPRPAVDRIAAVFAKLSADNGEPAPAVAPLPPAPPLVVVRPPAPPQPPAPPALIEPHAASLLDLFREEVRALCGVLGSGIVDLEGDAPDPRKIEPLMRASHSMKGAARIVGCDPAVDVAHVMEEFFVAVQKGALQFAPGNVDTLLAAVDLLAELAETDIAVWAADNAGRAAESVGAIRAILNHETVAAPPPSPRTPPPPATSPPVAVPVPEQAHAAPATVAAKISATPIHLPPPPVEPEPPAKSEVAGHDGKDRVVRISALSLTRLLGLAGESLIEARWLQPFARSLLKLKKHQDHLGDVIEDVIRATGGNSPTGESPAGLAGGRIRATAEDARKRLVVCRQILAERVDEFETHARRSDDLNSRLYREVIASRMRPFGDGTHGLARMVRDVAKQLGKKVRFEVAGNETDVDRDILDKLEAPLGHMLRNALDHGLEFPAERVEVGKPESGTLRVEARHHAGTLNITVTDDGRGIDLEQLRRKVVDKKLTSADMASRLSDAELLDFLFLPGFSTADTVTDISGRGVGLDVVQALAQGVGGAVRLTTRLGHGTTFELQLPITLSVVRAVLVRIAGDPYALPLNRTDRLLRLPTAQVRTLEGKPHFEADGRQIGLVPAHLVFDQPAPEPGATDLSVALIGDRANQYGLIVDGFLGEQDLVVRPLDPRLGKVPNVAAAALLEDGSPVLIVDVDDMIRSVSVLVHEGKLRYRRPSRRTTARQKRVLVVDDSAIVREVERQMLQGKGYEVDVAVDGADGWNAVRGGGYDLIVSDIDMPRMTGLDLVRTIRSDPKTQALPVVIVSYKDRKEDRDRGLEVGANYYLTKSSFHDGRFIQAIEDLIGGSHAD</sequence>
<dbReference type="PROSITE" id="PS50851">
    <property type="entry name" value="CHEW"/>
    <property type="match status" value="1"/>
</dbReference>
<comment type="catalytic activity">
    <reaction evidence="1">
        <text>ATP + protein L-histidine = ADP + protein N-phospho-L-histidine.</text>
        <dbReference type="EC" id="2.7.13.3"/>
    </reaction>
</comment>
<keyword evidence="5 12" id="KW-0418">Kinase</keyword>
<dbReference type="SMART" id="SM00073">
    <property type="entry name" value="HPT"/>
    <property type="match status" value="2"/>
</dbReference>
<dbReference type="OrthoDB" id="9803176at2"/>
<dbReference type="EC" id="2.7.13.3" evidence="2"/>
<dbReference type="Gene3D" id="3.30.565.10">
    <property type="entry name" value="Histidine kinase-like ATPase, C-terminal domain"/>
    <property type="match status" value="1"/>
</dbReference>
<evidence type="ECO:0000259" key="10">
    <source>
        <dbReference type="PROSITE" id="PS50851"/>
    </source>
</evidence>
<feature type="modified residue" description="Phosphohistidine" evidence="6">
    <location>
        <position position="213"/>
    </location>
</feature>
<dbReference type="InterPro" id="IPR008207">
    <property type="entry name" value="Sig_transdc_His_kin_Hpt_dom"/>
</dbReference>
<dbReference type="Gene3D" id="2.30.30.40">
    <property type="entry name" value="SH3 Domains"/>
    <property type="match status" value="1"/>
</dbReference>
<evidence type="ECO:0000256" key="5">
    <source>
        <dbReference type="ARBA" id="ARBA00022777"/>
    </source>
</evidence>
<dbReference type="GO" id="GO:0000155">
    <property type="term" value="F:phosphorelay sensor kinase activity"/>
    <property type="evidence" value="ECO:0007669"/>
    <property type="project" value="UniProtKB-ARBA"/>
</dbReference>
<reference evidence="13" key="1">
    <citation type="submission" date="2017-06" db="EMBL/GenBank/DDBJ databases">
        <title>Genome analysis of Fimbriiglobus ruber SP5, the first member of the order Planctomycetales with confirmed chitinolytic capability.</title>
        <authorList>
            <person name="Ravin N.V."/>
            <person name="Rakitin A.L."/>
            <person name="Ivanova A.A."/>
            <person name="Beletsky A.V."/>
            <person name="Kulichevskaya I.S."/>
            <person name="Mardanov A.V."/>
            <person name="Dedysh S.N."/>
        </authorList>
    </citation>
    <scope>NUCLEOTIDE SEQUENCE [LARGE SCALE GENOMIC DNA]</scope>
    <source>
        <strain evidence="13">SP5</strain>
    </source>
</reference>
<dbReference type="Pfam" id="PF01627">
    <property type="entry name" value="Hpt"/>
    <property type="match status" value="2"/>
</dbReference>
<dbReference type="Proteomes" id="UP000214646">
    <property type="component" value="Unassembled WGS sequence"/>
</dbReference>
<dbReference type="RefSeq" id="WP_088259987.1">
    <property type="nucleotide sequence ID" value="NZ_NIDE01000019.1"/>
</dbReference>
<keyword evidence="3 7" id="KW-0597">Phosphoprotein</keyword>
<accession>A0A225D1C4</accession>
<keyword evidence="4" id="KW-0808">Transferase</keyword>
<evidence type="ECO:0000259" key="9">
    <source>
        <dbReference type="PROSITE" id="PS50110"/>
    </source>
</evidence>
<dbReference type="Pfam" id="PF01584">
    <property type="entry name" value="CheW"/>
    <property type="match status" value="1"/>
</dbReference>
<dbReference type="FunFam" id="3.30.565.10:FF:000016">
    <property type="entry name" value="Chemotaxis protein CheA, putative"/>
    <property type="match status" value="1"/>
</dbReference>
<dbReference type="PROSITE" id="PS50110">
    <property type="entry name" value="RESPONSE_REGULATORY"/>
    <property type="match status" value="1"/>
</dbReference>
<name>A0A225D1C4_9BACT</name>
<dbReference type="Pfam" id="PF00072">
    <property type="entry name" value="Response_reg"/>
    <property type="match status" value="1"/>
</dbReference>
<dbReference type="SUPFAM" id="SSF55874">
    <property type="entry name" value="ATPase domain of HSP90 chaperone/DNA topoisomerase II/histidine kinase"/>
    <property type="match status" value="1"/>
</dbReference>
<evidence type="ECO:0000256" key="6">
    <source>
        <dbReference type="PROSITE-ProRule" id="PRU00110"/>
    </source>
</evidence>
<dbReference type="SMART" id="SM00448">
    <property type="entry name" value="REC"/>
    <property type="match status" value="1"/>
</dbReference>
<proteinExistence type="predicted"/>
<protein>
    <recommendedName>
        <fullName evidence="2">histidine kinase</fullName>
        <ecNumber evidence="2">2.7.13.3</ecNumber>
    </recommendedName>
</protein>
<dbReference type="InterPro" id="IPR001789">
    <property type="entry name" value="Sig_transdc_resp-reg_receiver"/>
</dbReference>
<dbReference type="InterPro" id="IPR051315">
    <property type="entry name" value="Bact_Chemotaxis_CheA"/>
</dbReference>
<dbReference type="PRINTS" id="PR00344">
    <property type="entry name" value="BCTRLSENSOR"/>
</dbReference>
<dbReference type="PANTHER" id="PTHR43395:SF1">
    <property type="entry name" value="CHEMOTAXIS PROTEIN CHEA"/>
    <property type="match status" value="1"/>
</dbReference>
<feature type="domain" description="Response regulatory" evidence="9">
    <location>
        <begin position="830"/>
        <end position="946"/>
    </location>
</feature>
<dbReference type="InterPro" id="IPR003594">
    <property type="entry name" value="HATPase_dom"/>
</dbReference>
<keyword evidence="13" id="KW-1185">Reference proteome</keyword>
<comment type="caution">
    <text evidence="12">The sequence shown here is derived from an EMBL/GenBank/DDBJ whole genome shotgun (WGS) entry which is preliminary data.</text>
</comment>
<gene>
    <name evidence="12" type="ORF">FRUB_09575</name>
</gene>
<evidence type="ECO:0000256" key="1">
    <source>
        <dbReference type="ARBA" id="ARBA00000085"/>
    </source>
</evidence>
<dbReference type="PROSITE" id="PS50109">
    <property type="entry name" value="HIS_KIN"/>
    <property type="match status" value="1"/>
</dbReference>
<evidence type="ECO:0000256" key="4">
    <source>
        <dbReference type="ARBA" id="ARBA00022679"/>
    </source>
</evidence>
<dbReference type="SMART" id="SM00387">
    <property type="entry name" value="HATPase_c"/>
    <property type="match status" value="1"/>
</dbReference>